<dbReference type="SUPFAM" id="SSF54001">
    <property type="entry name" value="Cysteine proteinases"/>
    <property type="match status" value="1"/>
</dbReference>
<dbReference type="OrthoDB" id="2960936at2759"/>
<evidence type="ECO:0000313" key="15">
    <source>
        <dbReference type="Proteomes" id="UP000183832"/>
    </source>
</evidence>
<dbReference type="InterPro" id="IPR005078">
    <property type="entry name" value="Peptidase_C54"/>
</dbReference>
<keyword evidence="15" id="KW-1185">Reference proteome</keyword>
<dbReference type="Proteomes" id="UP000183832">
    <property type="component" value="Unassembled WGS sequence"/>
</dbReference>
<dbReference type="GO" id="GO:0034727">
    <property type="term" value="P:piecemeal microautophagy of the nucleus"/>
    <property type="evidence" value="ECO:0007669"/>
    <property type="project" value="TreeGrafter"/>
</dbReference>
<evidence type="ECO:0000256" key="6">
    <source>
        <dbReference type="ARBA" id="ARBA00022801"/>
    </source>
</evidence>
<comment type="subcellular location">
    <subcellularLocation>
        <location evidence="1 11">Cytoplasm</location>
    </subcellularLocation>
</comment>
<accession>A0A1J1HZ23</accession>
<keyword evidence="3" id="KW-0813">Transport</keyword>
<dbReference type="EC" id="3.4.22.-" evidence="11"/>
<comment type="catalytic activity">
    <reaction evidence="10">
        <text>[protein]-C-terminal L-amino acid-glycyl-phosphatidylethanolamide + H2O = [protein]-C-terminal L-amino acid-glycine + a 1,2-diacyl-sn-glycero-3-phosphoethanolamine</text>
        <dbReference type="Rhea" id="RHEA:67548"/>
        <dbReference type="Rhea" id="RHEA-COMP:17323"/>
        <dbReference type="Rhea" id="RHEA-COMP:17324"/>
        <dbReference type="ChEBI" id="CHEBI:15377"/>
        <dbReference type="ChEBI" id="CHEBI:64612"/>
        <dbReference type="ChEBI" id="CHEBI:172940"/>
        <dbReference type="ChEBI" id="CHEBI:172941"/>
    </reaction>
    <physiologicalReaction direction="left-to-right" evidence="10">
        <dbReference type="Rhea" id="RHEA:67549"/>
    </physiologicalReaction>
</comment>
<evidence type="ECO:0000256" key="7">
    <source>
        <dbReference type="ARBA" id="ARBA00022807"/>
    </source>
</evidence>
<feature type="region of interest" description="Disordered" evidence="12">
    <location>
        <begin position="346"/>
        <end position="371"/>
    </location>
</feature>
<evidence type="ECO:0000313" key="14">
    <source>
        <dbReference type="EMBL" id="CRK92794.1"/>
    </source>
</evidence>
<protein>
    <recommendedName>
        <fullName evidence="11">Cysteine protease</fullName>
        <ecNumber evidence="11">3.4.22.-</ecNumber>
    </recommendedName>
</protein>
<dbReference type="GO" id="GO:0004197">
    <property type="term" value="F:cysteine-type endopeptidase activity"/>
    <property type="evidence" value="ECO:0007669"/>
    <property type="project" value="TreeGrafter"/>
</dbReference>
<dbReference type="Pfam" id="PF03416">
    <property type="entry name" value="Peptidase_C54"/>
    <property type="match status" value="1"/>
</dbReference>
<evidence type="ECO:0000256" key="3">
    <source>
        <dbReference type="ARBA" id="ARBA00022448"/>
    </source>
</evidence>
<sequence>MDILLQDNLGYDVWEVEDIPNNTISSIWILGKSYKYEELERIRDMVMSILWCTYRKAFPPLGSSQYTSDKGFGCMLRCGQMLLAEALKRVHLGSFTWSRDTKDKIYLSIVNRFEDNKNAPYGIHQIGTMGQDSGKNIGEWFSPNVIAQVLKKLVRLDESSNLVVHVALDHQVATEEILELQDTSEWKPILIIIPLRLGLNEVNPIYIDGLKKCLELKETLGIIGGRPNQALYFIGYVGDDILYLDPHTCQRSGTVGNKENQTEIEFDETYHQRFAGRMTFSSMDPSIAVSFICKTRHDFNNLIEQLSKKDDKTPLFEVIQSRAIPWTASSSMASSRDLEQDLTEICGGQSHDDFEEVRKEEGSEDEFEIIE</sequence>
<dbReference type="GO" id="GO:0000423">
    <property type="term" value="P:mitophagy"/>
    <property type="evidence" value="ECO:0007669"/>
    <property type="project" value="TreeGrafter"/>
</dbReference>
<keyword evidence="5 11" id="KW-0645">Protease</keyword>
<dbReference type="GO" id="GO:0000045">
    <property type="term" value="P:autophagosome assembly"/>
    <property type="evidence" value="ECO:0007669"/>
    <property type="project" value="TreeGrafter"/>
</dbReference>
<gene>
    <name evidence="14" type="ORF">CLUMA_CG006328</name>
</gene>
<dbReference type="GO" id="GO:0016485">
    <property type="term" value="P:protein processing"/>
    <property type="evidence" value="ECO:0007669"/>
    <property type="project" value="TreeGrafter"/>
</dbReference>
<evidence type="ECO:0000256" key="9">
    <source>
        <dbReference type="ARBA" id="ARBA00023006"/>
    </source>
</evidence>
<dbReference type="GO" id="GO:0019786">
    <property type="term" value="F:protein-phosphatidylethanolamide deconjugating activity"/>
    <property type="evidence" value="ECO:0007669"/>
    <property type="project" value="InterPro"/>
</dbReference>
<dbReference type="GO" id="GO:0005737">
    <property type="term" value="C:cytoplasm"/>
    <property type="evidence" value="ECO:0007669"/>
    <property type="project" value="UniProtKB-SubCell"/>
</dbReference>
<proteinExistence type="inferred from homology"/>
<dbReference type="AlphaFoldDB" id="A0A1J1HZ23"/>
<dbReference type="InterPro" id="IPR046792">
    <property type="entry name" value="Peptidase_C54_cat"/>
</dbReference>
<keyword evidence="9 11" id="KW-0072">Autophagy</keyword>
<keyword evidence="6 11" id="KW-0378">Hydrolase</keyword>
<dbReference type="PANTHER" id="PTHR22624">
    <property type="entry name" value="CYSTEINE PROTEASE ATG4"/>
    <property type="match status" value="1"/>
</dbReference>
<dbReference type="STRING" id="568069.A0A1J1HZ23"/>
<dbReference type="PANTHER" id="PTHR22624:SF49">
    <property type="entry name" value="CYSTEINE PROTEASE"/>
    <property type="match status" value="1"/>
</dbReference>
<comment type="function">
    <text evidence="11">Cysteine protease that plays a key role in autophagy by mediating both proteolytic activation and delipidation of ATG8 family proteins.</text>
</comment>
<evidence type="ECO:0000256" key="5">
    <source>
        <dbReference type="ARBA" id="ARBA00022670"/>
    </source>
</evidence>
<dbReference type="GO" id="GO:0015031">
    <property type="term" value="P:protein transport"/>
    <property type="evidence" value="ECO:0007669"/>
    <property type="project" value="UniProtKB-KW"/>
</dbReference>
<evidence type="ECO:0000256" key="2">
    <source>
        <dbReference type="ARBA" id="ARBA00010958"/>
    </source>
</evidence>
<keyword evidence="8 11" id="KW-0653">Protein transport</keyword>
<reference evidence="14 15" key="1">
    <citation type="submission" date="2015-04" db="EMBL/GenBank/DDBJ databases">
        <authorList>
            <person name="Syromyatnikov M.Y."/>
            <person name="Popov V.N."/>
        </authorList>
    </citation>
    <scope>NUCLEOTIDE SEQUENCE [LARGE SCALE GENOMIC DNA]</scope>
</reference>
<evidence type="ECO:0000256" key="10">
    <source>
        <dbReference type="ARBA" id="ARBA00029362"/>
    </source>
</evidence>
<organism evidence="14 15">
    <name type="scientific">Clunio marinus</name>
    <dbReference type="NCBI Taxonomy" id="568069"/>
    <lineage>
        <taxon>Eukaryota</taxon>
        <taxon>Metazoa</taxon>
        <taxon>Ecdysozoa</taxon>
        <taxon>Arthropoda</taxon>
        <taxon>Hexapoda</taxon>
        <taxon>Insecta</taxon>
        <taxon>Pterygota</taxon>
        <taxon>Neoptera</taxon>
        <taxon>Endopterygota</taxon>
        <taxon>Diptera</taxon>
        <taxon>Nematocera</taxon>
        <taxon>Chironomoidea</taxon>
        <taxon>Chironomidae</taxon>
        <taxon>Clunio</taxon>
    </lineage>
</organism>
<dbReference type="EMBL" id="CVRI01000035">
    <property type="protein sequence ID" value="CRK92794.1"/>
    <property type="molecule type" value="Genomic_DNA"/>
</dbReference>
<evidence type="ECO:0000259" key="13">
    <source>
        <dbReference type="Pfam" id="PF03416"/>
    </source>
</evidence>
<evidence type="ECO:0000256" key="8">
    <source>
        <dbReference type="ARBA" id="ARBA00022927"/>
    </source>
</evidence>
<dbReference type="GO" id="GO:0035973">
    <property type="term" value="P:aggrephagy"/>
    <property type="evidence" value="ECO:0007669"/>
    <property type="project" value="TreeGrafter"/>
</dbReference>
<comment type="similarity">
    <text evidence="2 11">Belongs to the peptidase C54 family.</text>
</comment>
<evidence type="ECO:0000256" key="11">
    <source>
        <dbReference type="RuleBase" id="RU363115"/>
    </source>
</evidence>
<evidence type="ECO:0000256" key="12">
    <source>
        <dbReference type="SAM" id="MobiDB-lite"/>
    </source>
</evidence>
<dbReference type="InterPro" id="IPR038765">
    <property type="entry name" value="Papain-like_cys_pep_sf"/>
</dbReference>
<keyword evidence="4 11" id="KW-0963">Cytoplasm</keyword>
<evidence type="ECO:0000256" key="1">
    <source>
        <dbReference type="ARBA" id="ARBA00004496"/>
    </source>
</evidence>
<feature type="domain" description="Peptidase C54 catalytic" evidence="13">
    <location>
        <begin position="40"/>
        <end position="304"/>
    </location>
</feature>
<feature type="compositionally biased region" description="Basic and acidic residues" evidence="12">
    <location>
        <begin position="350"/>
        <end position="361"/>
    </location>
</feature>
<feature type="compositionally biased region" description="Acidic residues" evidence="12">
    <location>
        <begin position="362"/>
        <end position="371"/>
    </location>
</feature>
<keyword evidence="7" id="KW-0788">Thiol protease</keyword>
<name>A0A1J1HZ23_9DIPT</name>
<evidence type="ECO:0000256" key="4">
    <source>
        <dbReference type="ARBA" id="ARBA00022490"/>
    </source>
</evidence>